<dbReference type="PANTHER" id="PTHR46300:SF7">
    <property type="entry name" value="P450, PUTATIVE (EUROFUNG)-RELATED"/>
    <property type="match status" value="1"/>
</dbReference>
<dbReference type="Proteomes" id="UP000030151">
    <property type="component" value="Unassembled WGS sequence"/>
</dbReference>
<organism evidence="10 11">
    <name type="scientific">Metarhizium robertsii</name>
    <dbReference type="NCBI Taxonomy" id="568076"/>
    <lineage>
        <taxon>Eukaryota</taxon>
        <taxon>Fungi</taxon>
        <taxon>Dikarya</taxon>
        <taxon>Ascomycota</taxon>
        <taxon>Pezizomycotina</taxon>
        <taxon>Sordariomycetes</taxon>
        <taxon>Hypocreomycetidae</taxon>
        <taxon>Hypocreales</taxon>
        <taxon>Clavicipitaceae</taxon>
        <taxon>Metarhizium</taxon>
    </lineage>
</organism>
<dbReference type="Gene3D" id="1.10.630.10">
    <property type="entry name" value="Cytochrome P450"/>
    <property type="match status" value="1"/>
</dbReference>
<evidence type="ECO:0000256" key="4">
    <source>
        <dbReference type="ARBA" id="ARBA00022723"/>
    </source>
</evidence>
<dbReference type="InterPro" id="IPR036396">
    <property type="entry name" value="Cyt_P450_sf"/>
</dbReference>
<evidence type="ECO:0000256" key="1">
    <source>
        <dbReference type="ARBA" id="ARBA00001971"/>
    </source>
</evidence>
<evidence type="ECO:0000256" key="5">
    <source>
        <dbReference type="ARBA" id="ARBA00023002"/>
    </source>
</evidence>
<dbReference type="EMBL" id="JELW01000010">
    <property type="protein sequence ID" value="EXV00877.1"/>
    <property type="molecule type" value="Genomic_DNA"/>
</dbReference>
<dbReference type="GO" id="GO:0020037">
    <property type="term" value="F:heme binding"/>
    <property type="evidence" value="ECO:0007669"/>
    <property type="project" value="InterPro"/>
</dbReference>
<sequence length="530" mass="60136">MFQVIIALLGTLFVYYLSRKRGKSNLPPGPRGLPIVGNIMHLPPKGMPEYQHWLKFKDIYGSISSVTVLGTTLIIIHDRKAAHDILEKNSLKTSGRPKFYFGSDLCGYGKLLSFLQYNDTFRHHRKLVHQQLGTKTAIARFRDIQDVESRRFLLRVLDDPLKLTQHIKTEAGAIILQITYGYTIRPRSADPLVLLIERMMNEFSLAFRPLTWAVDVIPILKYLPEGLPGTSFQKTARKWNKVTRMVIETPYAFVRQQMTKGVHRPSYVASLVTHHENDSRGNINWKYEENAIKRTAAIMFAGGADTTVTSITGFILAMLLFPAIQKKAKDEIDLIIGVSRLPQLEDRDKLPYVSALVKETLRWLPVAPSGATHTTDEAFDYNGYYIPKGANLMPAVWWFLHDPQTYSDPSAFDPDRYLEPRNEPDPASEAFGYGRRICPGRYLADESLFLTISRLLAVFDINKAVDKRGEEIVPEINITPGLIGHPREFPYIIKPRSAKHVDLIRSIEVDHPWEEGDAGLLSPSLGLDEE</sequence>
<evidence type="ECO:0000313" key="11">
    <source>
        <dbReference type="Proteomes" id="UP000030151"/>
    </source>
</evidence>
<evidence type="ECO:0000256" key="8">
    <source>
        <dbReference type="PIRSR" id="PIRSR602401-1"/>
    </source>
</evidence>
<gene>
    <name evidence="10" type="ORF">X797_005889</name>
</gene>
<keyword evidence="6 8" id="KW-0408">Iron</keyword>
<dbReference type="GO" id="GO:0016705">
    <property type="term" value="F:oxidoreductase activity, acting on paired donors, with incorporation or reduction of molecular oxygen"/>
    <property type="evidence" value="ECO:0007669"/>
    <property type="project" value="InterPro"/>
</dbReference>
<dbReference type="eggNOG" id="KOG0156">
    <property type="taxonomic scope" value="Eukaryota"/>
</dbReference>
<evidence type="ECO:0000256" key="9">
    <source>
        <dbReference type="RuleBase" id="RU000461"/>
    </source>
</evidence>
<dbReference type="PANTHER" id="PTHR46300">
    <property type="entry name" value="P450, PUTATIVE (EUROFUNG)-RELATED-RELATED"/>
    <property type="match status" value="1"/>
</dbReference>
<comment type="cofactor">
    <cofactor evidence="1 8">
        <name>heme</name>
        <dbReference type="ChEBI" id="CHEBI:30413"/>
    </cofactor>
</comment>
<dbReference type="PRINTS" id="PR00463">
    <property type="entry name" value="EP450I"/>
</dbReference>
<dbReference type="GO" id="GO:0005506">
    <property type="term" value="F:iron ion binding"/>
    <property type="evidence" value="ECO:0007669"/>
    <property type="project" value="InterPro"/>
</dbReference>
<dbReference type="OrthoDB" id="2789670at2759"/>
<dbReference type="PROSITE" id="PS00086">
    <property type="entry name" value="CYTOCHROME_P450"/>
    <property type="match status" value="1"/>
</dbReference>
<dbReference type="InterPro" id="IPR050364">
    <property type="entry name" value="Cytochrome_P450_fung"/>
</dbReference>
<keyword evidence="7 9" id="KW-0503">Monooxygenase</keyword>
<reference evidence="10 11" key="1">
    <citation type="submission" date="2014-02" db="EMBL/GenBank/DDBJ databases">
        <title>The genome sequence of the entomopathogenic fungus Metarhizium robertsii ARSEF 2575.</title>
        <authorList>
            <person name="Giuliano Garisto Donzelli B."/>
            <person name="Roe B.A."/>
            <person name="Macmil S.L."/>
            <person name="Krasnoff S.B."/>
            <person name="Gibson D.M."/>
        </authorList>
    </citation>
    <scope>NUCLEOTIDE SEQUENCE [LARGE SCALE GENOMIC DNA]</scope>
    <source>
        <strain evidence="10 11">ARSEF 2575</strain>
    </source>
</reference>
<dbReference type="PRINTS" id="PR00385">
    <property type="entry name" value="P450"/>
</dbReference>
<feature type="binding site" description="axial binding residue" evidence="8">
    <location>
        <position position="438"/>
    </location>
    <ligand>
        <name>heme</name>
        <dbReference type="ChEBI" id="CHEBI:30413"/>
    </ligand>
    <ligandPart>
        <name>Fe</name>
        <dbReference type="ChEBI" id="CHEBI:18248"/>
    </ligandPart>
</feature>
<dbReference type="CDD" id="cd11065">
    <property type="entry name" value="CYP64-like"/>
    <property type="match status" value="1"/>
</dbReference>
<keyword evidence="3 8" id="KW-0349">Heme</keyword>
<dbReference type="InterPro" id="IPR002401">
    <property type="entry name" value="Cyt_P450_E_grp-I"/>
</dbReference>
<dbReference type="SUPFAM" id="SSF48264">
    <property type="entry name" value="Cytochrome P450"/>
    <property type="match status" value="1"/>
</dbReference>
<evidence type="ECO:0000256" key="2">
    <source>
        <dbReference type="ARBA" id="ARBA00010617"/>
    </source>
</evidence>
<keyword evidence="4 8" id="KW-0479">Metal-binding</keyword>
<dbReference type="InterPro" id="IPR001128">
    <property type="entry name" value="Cyt_P450"/>
</dbReference>
<evidence type="ECO:0000256" key="3">
    <source>
        <dbReference type="ARBA" id="ARBA00022617"/>
    </source>
</evidence>
<comment type="caution">
    <text evidence="10">The sequence shown here is derived from an EMBL/GenBank/DDBJ whole genome shotgun (WGS) entry which is preliminary data.</text>
</comment>
<dbReference type="Pfam" id="PF00067">
    <property type="entry name" value="p450"/>
    <property type="match status" value="1"/>
</dbReference>
<comment type="similarity">
    <text evidence="2 9">Belongs to the cytochrome P450 family.</text>
</comment>
<dbReference type="HOGENOM" id="CLU_001570_2_3_1"/>
<dbReference type="InterPro" id="IPR017972">
    <property type="entry name" value="Cyt_P450_CS"/>
</dbReference>
<dbReference type="AlphaFoldDB" id="A0A0A1UU42"/>
<name>A0A0A1UU42_9HYPO</name>
<evidence type="ECO:0000256" key="7">
    <source>
        <dbReference type="ARBA" id="ARBA00023033"/>
    </source>
</evidence>
<dbReference type="GO" id="GO:0004497">
    <property type="term" value="F:monooxygenase activity"/>
    <property type="evidence" value="ECO:0007669"/>
    <property type="project" value="UniProtKB-KW"/>
</dbReference>
<accession>A0A0A1UU42</accession>
<keyword evidence="5 9" id="KW-0560">Oxidoreductase</keyword>
<evidence type="ECO:0000313" key="10">
    <source>
        <dbReference type="EMBL" id="EXV00877.1"/>
    </source>
</evidence>
<proteinExistence type="inferred from homology"/>
<protein>
    <submittedName>
        <fullName evidence="10">Cytochrome P450</fullName>
    </submittedName>
</protein>
<evidence type="ECO:0000256" key="6">
    <source>
        <dbReference type="ARBA" id="ARBA00023004"/>
    </source>
</evidence>